<organism evidence="1 2">
    <name type="scientific">Portunus trituberculatus</name>
    <name type="common">Swimming crab</name>
    <name type="synonym">Neptunus trituberculatus</name>
    <dbReference type="NCBI Taxonomy" id="210409"/>
    <lineage>
        <taxon>Eukaryota</taxon>
        <taxon>Metazoa</taxon>
        <taxon>Ecdysozoa</taxon>
        <taxon>Arthropoda</taxon>
        <taxon>Crustacea</taxon>
        <taxon>Multicrustacea</taxon>
        <taxon>Malacostraca</taxon>
        <taxon>Eumalacostraca</taxon>
        <taxon>Eucarida</taxon>
        <taxon>Decapoda</taxon>
        <taxon>Pleocyemata</taxon>
        <taxon>Brachyura</taxon>
        <taxon>Eubrachyura</taxon>
        <taxon>Portunoidea</taxon>
        <taxon>Portunidae</taxon>
        <taxon>Portuninae</taxon>
        <taxon>Portunus</taxon>
    </lineage>
</organism>
<comment type="caution">
    <text evidence="1">The sequence shown here is derived from an EMBL/GenBank/DDBJ whole genome shotgun (WGS) entry which is preliminary data.</text>
</comment>
<dbReference type="AlphaFoldDB" id="A0A5B7IYM2"/>
<proteinExistence type="predicted"/>
<keyword evidence="1" id="KW-0675">Receptor</keyword>
<name>A0A5B7IYM2_PORTR</name>
<dbReference type="Proteomes" id="UP000324222">
    <property type="component" value="Unassembled WGS sequence"/>
</dbReference>
<accession>A0A5B7IYM2</accession>
<gene>
    <name evidence="1" type="primary">Grik2_3</name>
    <name evidence="1" type="ORF">E2C01_080526</name>
</gene>
<reference evidence="1 2" key="1">
    <citation type="submission" date="2019-05" db="EMBL/GenBank/DDBJ databases">
        <title>Another draft genome of Portunus trituberculatus and its Hox gene families provides insights of decapod evolution.</title>
        <authorList>
            <person name="Jeong J.-H."/>
            <person name="Song I."/>
            <person name="Kim S."/>
            <person name="Choi T."/>
            <person name="Kim D."/>
            <person name="Ryu S."/>
            <person name="Kim W."/>
        </authorList>
    </citation>
    <scope>NUCLEOTIDE SEQUENCE [LARGE SCALE GENOMIC DNA]</scope>
    <source>
        <tissue evidence="1">Muscle</tissue>
    </source>
</reference>
<dbReference type="EMBL" id="VSRR010069387">
    <property type="protein sequence ID" value="MPC85738.1"/>
    <property type="molecule type" value="Genomic_DNA"/>
</dbReference>
<evidence type="ECO:0000313" key="2">
    <source>
        <dbReference type="Proteomes" id="UP000324222"/>
    </source>
</evidence>
<sequence length="121" mass="13869">MAAIFGPQSENTANHVQSICDNKEIPHIETRYDYKLTRDEYSINLHPYPPALSQVSGPYLYRFGLDDDTCVCVCVCVCVCFFFLCMKECWPRAGENEIKGPLDCQFPKRFRELAKSQGQMS</sequence>
<dbReference type="Gene3D" id="3.40.50.2300">
    <property type="match status" value="1"/>
</dbReference>
<keyword evidence="2" id="KW-1185">Reference proteome</keyword>
<dbReference type="OrthoDB" id="5984008at2759"/>
<protein>
    <submittedName>
        <fullName evidence="1">Glutamate receptor ionotropic, kainate 2</fullName>
    </submittedName>
</protein>
<evidence type="ECO:0000313" key="1">
    <source>
        <dbReference type="EMBL" id="MPC85738.1"/>
    </source>
</evidence>